<feature type="domain" description="HTH hxlR-type" evidence="5">
    <location>
        <begin position="64"/>
        <end position="161"/>
    </location>
</feature>
<feature type="region of interest" description="Disordered" evidence="4">
    <location>
        <begin position="184"/>
        <end position="208"/>
    </location>
</feature>
<feature type="compositionally biased region" description="Basic and acidic residues" evidence="4">
    <location>
        <begin position="188"/>
        <end position="200"/>
    </location>
</feature>
<dbReference type="InterPro" id="IPR002577">
    <property type="entry name" value="HTH_HxlR"/>
</dbReference>
<evidence type="ECO:0000313" key="6">
    <source>
        <dbReference type="EMBL" id="RKR02718.1"/>
    </source>
</evidence>
<keyword evidence="1" id="KW-0805">Transcription regulation</keyword>
<evidence type="ECO:0000256" key="4">
    <source>
        <dbReference type="SAM" id="MobiDB-lite"/>
    </source>
</evidence>
<gene>
    <name evidence="6" type="ORF">C7435_0657</name>
</gene>
<dbReference type="RefSeq" id="WP_233350669.1">
    <property type="nucleotide sequence ID" value="NZ_RBIM01000002.1"/>
</dbReference>
<dbReference type="Pfam" id="PF01638">
    <property type="entry name" value="HxlR"/>
    <property type="match status" value="1"/>
</dbReference>
<evidence type="ECO:0000259" key="5">
    <source>
        <dbReference type="PROSITE" id="PS51118"/>
    </source>
</evidence>
<dbReference type="GO" id="GO:0003677">
    <property type="term" value="F:DNA binding"/>
    <property type="evidence" value="ECO:0007669"/>
    <property type="project" value="UniProtKB-KW"/>
</dbReference>
<reference evidence="6 7" key="1">
    <citation type="submission" date="2018-10" db="EMBL/GenBank/DDBJ databases">
        <title>Genomic Encyclopedia of Type Strains, Phase IV (KMG-IV): sequencing the most valuable type-strain genomes for metagenomic binning, comparative biology and taxonomic classification.</title>
        <authorList>
            <person name="Goeker M."/>
        </authorList>
    </citation>
    <scope>NUCLEOTIDE SEQUENCE [LARGE SCALE GENOMIC DNA]</scope>
    <source>
        <strain evidence="6 7">DSM 4734</strain>
    </source>
</reference>
<evidence type="ECO:0000256" key="2">
    <source>
        <dbReference type="ARBA" id="ARBA00023125"/>
    </source>
</evidence>
<dbReference type="SUPFAM" id="SSF46785">
    <property type="entry name" value="Winged helix' DNA-binding domain"/>
    <property type="match status" value="1"/>
</dbReference>
<keyword evidence="3" id="KW-0804">Transcription</keyword>
<name>A0A495DLB9_9PROT</name>
<dbReference type="InterPro" id="IPR036388">
    <property type="entry name" value="WH-like_DNA-bd_sf"/>
</dbReference>
<keyword evidence="2" id="KW-0238">DNA-binding</keyword>
<dbReference type="PANTHER" id="PTHR33204">
    <property type="entry name" value="TRANSCRIPTIONAL REGULATOR, MARR FAMILY"/>
    <property type="match status" value="1"/>
</dbReference>
<dbReference type="Proteomes" id="UP000273675">
    <property type="component" value="Unassembled WGS sequence"/>
</dbReference>
<dbReference type="PROSITE" id="PS51118">
    <property type="entry name" value="HTH_HXLR"/>
    <property type="match status" value="1"/>
</dbReference>
<accession>A0A495DLB9</accession>
<sequence>MTLHLRVMRRLSLTVARMDHRDNISPRGPDAVVVFGVSLDGRTGSDLVFGGPGMGRKRFDEMSCAIAQTLNQVGDWWTLLIVRDAMKGARRFSDFHESTGIAKNILTDRLNKLVENGIMMREEVGVRGQRQEYVLTERGEALFPILMAMQQWGDKWVYGEDGLPLEVYDARTGEQLAPISVANQSGEEVTHRDIAGRDPRNSSIREAG</sequence>
<organism evidence="6 7">
    <name type="scientific">Maricaulis maris</name>
    <dbReference type="NCBI Taxonomy" id="74318"/>
    <lineage>
        <taxon>Bacteria</taxon>
        <taxon>Pseudomonadati</taxon>
        <taxon>Pseudomonadota</taxon>
        <taxon>Alphaproteobacteria</taxon>
        <taxon>Maricaulales</taxon>
        <taxon>Maricaulaceae</taxon>
        <taxon>Maricaulis</taxon>
    </lineage>
</organism>
<evidence type="ECO:0000256" key="3">
    <source>
        <dbReference type="ARBA" id="ARBA00023163"/>
    </source>
</evidence>
<dbReference type="AlphaFoldDB" id="A0A495DLB9"/>
<comment type="caution">
    <text evidence="6">The sequence shown here is derived from an EMBL/GenBank/DDBJ whole genome shotgun (WGS) entry which is preliminary data.</text>
</comment>
<evidence type="ECO:0000256" key="1">
    <source>
        <dbReference type="ARBA" id="ARBA00023015"/>
    </source>
</evidence>
<protein>
    <submittedName>
        <fullName evidence="6">HxlR family transcriptional regulator</fullName>
    </submittedName>
</protein>
<dbReference type="EMBL" id="RBIM01000002">
    <property type="protein sequence ID" value="RKR02718.1"/>
    <property type="molecule type" value="Genomic_DNA"/>
</dbReference>
<dbReference type="PANTHER" id="PTHR33204:SF18">
    <property type="entry name" value="TRANSCRIPTIONAL REGULATORY PROTEIN"/>
    <property type="match status" value="1"/>
</dbReference>
<proteinExistence type="predicted"/>
<dbReference type="InterPro" id="IPR036390">
    <property type="entry name" value="WH_DNA-bd_sf"/>
</dbReference>
<dbReference type="Gene3D" id="1.10.10.10">
    <property type="entry name" value="Winged helix-like DNA-binding domain superfamily/Winged helix DNA-binding domain"/>
    <property type="match status" value="1"/>
</dbReference>
<evidence type="ECO:0000313" key="7">
    <source>
        <dbReference type="Proteomes" id="UP000273675"/>
    </source>
</evidence>